<feature type="chain" id="PRO_5016026301" evidence="1">
    <location>
        <begin position="23"/>
        <end position="322"/>
    </location>
</feature>
<dbReference type="RefSeq" id="WP_116688625.1">
    <property type="nucleotide sequence ID" value="NZ_CAWNYD010000010.1"/>
</dbReference>
<comment type="caution">
    <text evidence="2">The sequence shown here is derived from an EMBL/GenBank/DDBJ whole genome shotgun (WGS) entry which is preliminary data.</text>
</comment>
<keyword evidence="1" id="KW-0732">Signal</keyword>
<feature type="signal peptide" evidence="1">
    <location>
        <begin position="1"/>
        <end position="22"/>
    </location>
</feature>
<protein>
    <submittedName>
        <fullName evidence="2">Uncharacterized protein</fullName>
    </submittedName>
</protein>
<evidence type="ECO:0000256" key="1">
    <source>
        <dbReference type="SAM" id="SignalP"/>
    </source>
</evidence>
<evidence type="ECO:0000313" key="3">
    <source>
        <dbReference type="Proteomes" id="UP000244906"/>
    </source>
</evidence>
<dbReference type="PROSITE" id="PS51257">
    <property type="entry name" value="PROKAR_LIPOPROTEIN"/>
    <property type="match status" value="1"/>
</dbReference>
<dbReference type="AlphaFoldDB" id="A0A2V1GWM5"/>
<sequence>MRKIITPIVGVLCAVSMSFACAEETKKIDKNKVVSSPIASETTNKNLSDIDCSEDLKAESRRGYNQCLEAAKKDSPWSYSTGLTYSSNAFRPGTTVNSQSLSVDLAAGYKLSSNRSLSAVVGLYQEVAGGTNGREDTFTDLLLGYHRSKWLEPSDLLHVGYTFRLQLPTSESATEDYRRWFALRAQLPMSIKLSEFGIEDWSLSYVPQISRAFYENKTGAAGSSLVEWTISQSLGLFGALTEDLSVGISSYIRSVKPFNQSFIAPRYGFSAELSYVINDEIEISTGYSNQGAIYKNEVGPDETFALYDKETSEFFISTVYSF</sequence>
<proteinExistence type="predicted"/>
<accession>A0A2V1GWM5</accession>
<dbReference type="EMBL" id="QDDL01000010">
    <property type="protein sequence ID" value="PVZ65490.1"/>
    <property type="molecule type" value="Genomic_DNA"/>
</dbReference>
<dbReference type="Proteomes" id="UP000244906">
    <property type="component" value="Unassembled WGS sequence"/>
</dbReference>
<organism evidence="2 3">
    <name type="scientific">Pelagibaculum spongiae</name>
    <dbReference type="NCBI Taxonomy" id="2080658"/>
    <lineage>
        <taxon>Bacteria</taxon>
        <taxon>Pseudomonadati</taxon>
        <taxon>Pseudomonadota</taxon>
        <taxon>Gammaproteobacteria</taxon>
        <taxon>Oceanospirillales</taxon>
        <taxon>Pelagibaculum</taxon>
    </lineage>
</organism>
<name>A0A2V1GWM5_9GAMM</name>
<gene>
    <name evidence="2" type="ORF">DC094_18605</name>
</gene>
<reference evidence="2 3" key="1">
    <citation type="submission" date="2018-04" db="EMBL/GenBank/DDBJ databases">
        <title>Thalassorhabdus spongiae gen. nov., sp. nov., isolated from a marine sponge in South-West Iceland.</title>
        <authorList>
            <person name="Knobloch S."/>
            <person name="Daussin A."/>
            <person name="Johannsson R."/>
            <person name="Marteinsson V.T."/>
        </authorList>
    </citation>
    <scope>NUCLEOTIDE SEQUENCE [LARGE SCALE GENOMIC DNA]</scope>
    <source>
        <strain evidence="2 3">Hp12</strain>
    </source>
</reference>
<keyword evidence="3" id="KW-1185">Reference proteome</keyword>
<evidence type="ECO:0000313" key="2">
    <source>
        <dbReference type="EMBL" id="PVZ65490.1"/>
    </source>
</evidence>